<dbReference type="Proteomes" id="UP000835052">
    <property type="component" value="Unassembled WGS sequence"/>
</dbReference>
<sequence>MARKLEAKRKHFCRAILSAMRLLVFCTFLQFSSALNNCPTSSIRAVIERAAETTVDPVIQIQMVRRILEDVYGGTWGVLVIRNPALVSKEVHWTFPDHSNEDGSPAFCLTVINGIQYNVFKTGAVDSTNRVTVEDLIQNVHKARHSDEKPLPRRFTVRELDRVLASAIQGDGVVFRSRVNRSPRLVY</sequence>
<organism evidence="2 3">
    <name type="scientific">Caenorhabditis auriculariae</name>
    <dbReference type="NCBI Taxonomy" id="2777116"/>
    <lineage>
        <taxon>Eukaryota</taxon>
        <taxon>Metazoa</taxon>
        <taxon>Ecdysozoa</taxon>
        <taxon>Nematoda</taxon>
        <taxon>Chromadorea</taxon>
        <taxon>Rhabditida</taxon>
        <taxon>Rhabditina</taxon>
        <taxon>Rhabditomorpha</taxon>
        <taxon>Rhabditoidea</taxon>
        <taxon>Rhabditidae</taxon>
        <taxon>Peloderinae</taxon>
        <taxon>Caenorhabditis</taxon>
    </lineage>
</organism>
<gene>
    <name evidence="2" type="ORF">CAUJ_LOCUS2879</name>
</gene>
<accession>A0A8S1H0V3</accession>
<evidence type="ECO:0000313" key="2">
    <source>
        <dbReference type="EMBL" id="CAD6186960.1"/>
    </source>
</evidence>
<name>A0A8S1H0V3_9PELO</name>
<proteinExistence type="predicted"/>
<keyword evidence="1" id="KW-0732">Signal</keyword>
<feature type="signal peptide" evidence="1">
    <location>
        <begin position="1"/>
        <end position="34"/>
    </location>
</feature>
<evidence type="ECO:0000313" key="3">
    <source>
        <dbReference type="Proteomes" id="UP000835052"/>
    </source>
</evidence>
<dbReference type="EMBL" id="CAJGYM010000005">
    <property type="protein sequence ID" value="CAD6186960.1"/>
    <property type="molecule type" value="Genomic_DNA"/>
</dbReference>
<dbReference type="OrthoDB" id="5807593at2759"/>
<protein>
    <submittedName>
        <fullName evidence="2">Uncharacterized protein</fullName>
    </submittedName>
</protein>
<evidence type="ECO:0000256" key="1">
    <source>
        <dbReference type="SAM" id="SignalP"/>
    </source>
</evidence>
<keyword evidence="3" id="KW-1185">Reference proteome</keyword>
<reference evidence="2" key="1">
    <citation type="submission" date="2020-10" db="EMBL/GenBank/DDBJ databases">
        <authorList>
            <person name="Kikuchi T."/>
        </authorList>
    </citation>
    <scope>NUCLEOTIDE SEQUENCE</scope>
    <source>
        <strain evidence="2">NKZ352</strain>
    </source>
</reference>
<comment type="caution">
    <text evidence="2">The sequence shown here is derived from an EMBL/GenBank/DDBJ whole genome shotgun (WGS) entry which is preliminary data.</text>
</comment>
<dbReference type="AlphaFoldDB" id="A0A8S1H0V3"/>
<feature type="chain" id="PRO_5035871752" evidence="1">
    <location>
        <begin position="35"/>
        <end position="187"/>
    </location>
</feature>